<feature type="compositionally biased region" description="Polar residues" evidence="2">
    <location>
        <begin position="1"/>
        <end position="19"/>
    </location>
</feature>
<protein>
    <submittedName>
        <fullName evidence="3">Uncharacterized protein</fullName>
    </submittedName>
</protein>
<keyword evidence="4" id="KW-1185">Reference proteome</keyword>
<feature type="region of interest" description="Disordered" evidence="2">
    <location>
        <begin position="1"/>
        <end position="24"/>
    </location>
</feature>
<dbReference type="Proteomes" id="UP000192578">
    <property type="component" value="Unassembled WGS sequence"/>
</dbReference>
<gene>
    <name evidence="3" type="ORF">BV898_17540</name>
</gene>
<comment type="caution">
    <text evidence="3">The sequence shown here is derived from an EMBL/GenBank/DDBJ whole genome shotgun (WGS) entry which is preliminary data.</text>
</comment>
<dbReference type="AlphaFoldDB" id="A0A9X6RMM9"/>
<dbReference type="EMBL" id="MTYJ01000303">
    <property type="protein sequence ID" value="OWA53107.1"/>
    <property type="molecule type" value="Genomic_DNA"/>
</dbReference>
<keyword evidence="1" id="KW-0175">Coiled coil</keyword>
<evidence type="ECO:0000256" key="2">
    <source>
        <dbReference type="SAM" id="MobiDB-lite"/>
    </source>
</evidence>
<dbReference type="OrthoDB" id="10488070at2759"/>
<accession>A0A9X6RMM9</accession>
<feature type="coiled-coil region" evidence="1">
    <location>
        <begin position="27"/>
        <end position="127"/>
    </location>
</feature>
<name>A0A9X6RMM9_HYPEX</name>
<evidence type="ECO:0000256" key="1">
    <source>
        <dbReference type="SAM" id="Coils"/>
    </source>
</evidence>
<evidence type="ECO:0000313" key="4">
    <source>
        <dbReference type="Proteomes" id="UP000192578"/>
    </source>
</evidence>
<evidence type="ECO:0000313" key="3">
    <source>
        <dbReference type="EMBL" id="OWA53107.1"/>
    </source>
</evidence>
<proteinExistence type="predicted"/>
<sequence length="177" mass="20053">MPWFGHSSSPSSPQRTGNSAAEDCPQCPVIQDQLAGLLEQINSLQEELAIVRRERDVYLDSCDASRTDLKAGNTKFLEQRQEINELRDKVKLYTEAQQMLFEKCATVSDLEGEVLKLRDRIHELEKINWRGGEPHSDNIKPSRELALRHLSEQLDKASHFASHYLEPLGYSTSTTSG</sequence>
<organism evidence="3 4">
    <name type="scientific">Hypsibius exemplaris</name>
    <name type="common">Freshwater tardigrade</name>
    <dbReference type="NCBI Taxonomy" id="2072580"/>
    <lineage>
        <taxon>Eukaryota</taxon>
        <taxon>Metazoa</taxon>
        <taxon>Ecdysozoa</taxon>
        <taxon>Tardigrada</taxon>
        <taxon>Eutardigrada</taxon>
        <taxon>Parachela</taxon>
        <taxon>Hypsibioidea</taxon>
        <taxon>Hypsibiidae</taxon>
        <taxon>Hypsibius</taxon>
    </lineage>
</organism>
<reference evidence="4" key="1">
    <citation type="submission" date="2017-01" db="EMBL/GenBank/DDBJ databases">
        <title>Comparative genomics of anhydrobiosis in the tardigrade Hypsibius dujardini.</title>
        <authorList>
            <person name="Yoshida Y."/>
            <person name="Koutsovoulos G."/>
            <person name="Laetsch D."/>
            <person name="Stevens L."/>
            <person name="Kumar S."/>
            <person name="Horikawa D."/>
            <person name="Ishino K."/>
            <person name="Komine S."/>
            <person name="Tomita M."/>
            <person name="Blaxter M."/>
            <person name="Arakawa K."/>
        </authorList>
    </citation>
    <scope>NUCLEOTIDE SEQUENCE [LARGE SCALE GENOMIC DNA]</scope>
    <source>
        <strain evidence="4">Z151</strain>
    </source>
</reference>